<evidence type="ECO:0000256" key="3">
    <source>
        <dbReference type="ARBA" id="ARBA00022490"/>
    </source>
</evidence>
<dbReference type="InterPro" id="IPR005714">
    <property type="entry name" value="ATPase_T3SS_FliI/YscN"/>
</dbReference>
<keyword evidence="11" id="KW-1185">Reference proteome</keyword>
<dbReference type="Pfam" id="PF00006">
    <property type="entry name" value="ATP-synt_ab"/>
    <property type="match status" value="1"/>
</dbReference>
<accession>A0A160FIH9</accession>
<dbReference type="GO" id="GO:0030257">
    <property type="term" value="C:type III protein secretion system complex"/>
    <property type="evidence" value="ECO:0007669"/>
    <property type="project" value="InterPro"/>
</dbReference>
<dbReference type="FunFam" id="3.40.50.12240:FF:000002">
    <property type="entry name" value="Flagellum-specific ATP synthase FliI"/>
    <property type="match status" value="1"/>
</dbReference>
<evidence type="ECO:0000313" key="11">
    <source>
        <dbReference type="Proteomes" id="UP000076852"/>
    </source>
</evidence>
<dbReference type="OrthoDB" id="9803053at2"/>
<dbReference type="PROSITE" id="PS00152">
    <property type="entry name" value="ATPASE_ALPHA_BETA"/>
    <property type="match status" value="1"/>
</dbReference>
<dbReference type="NCBIfam" id="TIGR01026">
    <property type="entry name" value="fliI_yscN"/>
    <property type="match status" value="1"/>
</dbReference>
<keyword evidence="5" id="KW-0067">ATP-binding</keyword>
<evidence type="ECO:0000256" key="1">
    <source>
        <dbReference type="ARBA" id="ARBA00004496"/>
    </source>
</evidence>
<dbReference type="GO" id="GO:0016887">
    <property type="term" value="F:ATP hydrolysis activity"/>
    <property type="evidence" value="ECO:0007669"/>
    <property type="project" value="InterPro"/>
</dbReference>
<dbReference type="GO" id="GO:0030254">
    <property type="term" value="P:protein secretion by the type III secretion system"/>
    <property type="evidence" value="ECO:0007669"/>
    <property type="project" value="InterPro"/>
</dbReference>
<evidence type="ECO:0000256" key="7">
    <source>
        <dbReference type="ARBA" id="ARBA00022967"/>
    </source>
</evidence>
<dbReference type="GO" id="GO:0046933">
    <property type="term" value="F:proton-transporting ATP synthase activity, rotational mechanism"/>
    <property type="evidence" value="ECO:0007669"/>
    <property type="project" value="TreeGrafter"/>
</dbReference>
<dbReference type="AlphaFoldDB" id="A0A160FIH9"/>
<organism evidence="10 11">
    <name type="scientific">Paraburkholderia phytofirmans OLGA172</name>
    <dbReference type="NCBI Taxonomy" id="1417228"/>
    <lineage>
        <taxon>Bacteria</taxon>
        <taxon>Pseudomonadati</taxon>
        <taxon>Pseudomonadota</taxon>
        <taxon>Betaproteobacteria</taxon>
        <taxon>Burkholderiales</taxon>
        <taxon>Burkholderiaceae</taxon>
        <taxon>Paraburkholderia</taxon>
    </lineage>
</organism>
<evidence type="ECO:0000259" key="9">
    <source>
        <dbReference type="SMART" id="SM00382"/>
    </source>
</evidence>
<comment type="catalytic activity">
    <reaction evidence="8">
        <text>ATP + H2O + cellular proteinSide 1 = ADP + phosphate + cellular proteinSide 2.</text>
        <dbReference type="EC" id="7.4.2.8"/>
    </reaction>
</comment>
<dbReference type="RefSeq" id="WP_063495369.1">
    <property type="nucleotide sequence ID" value="NZ_CP014578.1"/>
</dbReference>
<dbReference type="GO" id="GO:0008564">
    <property type="term" value="F:protein-exporting ATPase activity"/>
    <property type="evidence" value="ECO:0007669"/>
    <property type="project" value="UniProtKB-EC"/>
</dbReference>
<dbReference type="Pfam" id="PF18269">
    <property type="entry name" value="T3SS_ATPase_C"/>
    <property type="match status" value="1"/>
</dbReference>
<dbReference type="PANTHER" id="PTHR15184:SF9">
    <property type="entry name" value="SPI-1 TYPE 3 SECRETION SYSTEM ATPASE"/>
    <property type="match status" value="1"/>
</dbReference>
<keyword evidence="3" id="KW-0963">Cytoplasm</keyword>
<evidence type="ECO:0000256" key="6">
    <source>
        <dbReference type="ARBA" id="ARBA00022927"/>
    </source>
</evidence>
<sequence length="443" mass="46789">MRSLGNSVPMFMSAPTLRGRVVEARGVIARVVGVSLRIGEKVRLVRPDTLEAQYGEVVGFAHDGTLVMPLAGLAGLSDITEVQGCGSAWGMFDAVGLLGRVVDGLGKPLDGGLAPPLLTTAAAAVAQAEAGATLNPLERPVIATPFATGVRAIDGLLTCGVGQRTGIFAPAGGGKSTIMGMIANGASTDAIVVALIGERGREVGEFIRDHLEQRRASTIVIAATSDRPAAERIKAAELAAKVAADLRASGRNVLLLFDSLTRYARALRELGLAVGEPPLRGGFPPSVFAQLPRLIESAGVTAQGSITAFYTVLADEADLSDPVAEEARSLLDGHIQLSSKLGAAGHYPAIDILRSRSRLMNRVADAAQRADANRVRDWLARYEDVEMLLQIGEYERGNDAGTDRAIDLRPAIQRFLQQPYDQCSGWAETRALLREVCGEGRPE</sequence>
<dbReference type="SUPFAM" id="SSF52540">
    <property type="entry name" value="P-loop containing nucleoside triphosphate hydrolases"/>
    <property type="match status" value="1"/>
</dbReference>
<keyword evidence="4" id="KW-0547">Nucleotide-binding</keyword>
<dbReference type="GO" id="GO:0005524">
    <property type="term" value="F:ATP binding"/>
    <property type="evidence" value="ECO:0007669"/>
    <property type="project" value="UniProtKB-KW"/>
</dbReference>
<evidence type="ECO:0000256" key="8">
    <source>
        <dbReference type="ARBA" id="ARBA00034006"/>
    </source>
</evidence>
<dbReference type="KEGG" id="buz:AYM40_05650"/>
<protein>
    <submittedName>
        <fullName evidence="10">EscN/YscN/HrcN family type III secretion system ATPase</fullName>
    </submittedName>
</protein>
<keyword evidence="2" id="KW-0813">Transport</keyword>
<proteinExistence type="predicted"/>
<feature type="domain" description="AAA+ ATPase" evidence="9">
    <location>
        <begin position="161"/>
        <end position="341"/>
    </location>
</feature>
<evidence type="ECO:0000313" key="10">
    <source>
        <dbReference type="EMBL" id="ANB71914.1"/>
    </source>
</evidence>
<dbReference type="InterPro" id="IPR040627">
    <property type="entry name" value="T3SS_ATPase_C"/>
</dbReference>
<dbReference type="InterPro" id="IPR000194">
    <property type="entry name" value="ATPase_F1/V1/A1_a/bsu_nucl-bd"/>
</dbReference>
<name>A0A160FIH9_9BURK</name>
<dbReference type="GO" id="GO:0005737">
    <property type="term" value="C:cytoplasm"/>
    <property type="evidence" value="ECO:0007669"/>
    <property type="project" value="UniProtKB-SubCell"/>
</dbReference>
<keyword evidence="6" id="KW-0653">Protein transport</keyword>
<dbReference type="InterPro" id="IPR003593">
    <property type="entry name" value="AAA+_ATPase"/>
</dbReference>
<dbReference type="PANTHER" id="PTHR15184">
    <property type="entry name" value="ATP SYNTHASE"/>
    <property type="match status" value="1"/>
</dbReference>
<dbReference type="InterPro" id="IPR050053">
    <property type="entry name" value="ATPase_alpha/beta_chains"/>
</dbReference>
<comment type="subcellular location">
    <subcellularLocation>
        <location evidence="1">Cytoplasm</location>
    </subcellularLocation>
</comment>
<dbReference type="InterPro" id="IPR027417">
    <property type="entry name" value="P-loop_NTPase"/>
</dbReference>
<evidence type="ECO:0000256" key="2">
    <source>
        <dbReference type="ARBA" id="ARBA00022448"/>
    </source>
</evidence>
<reference evidence="10 11" key="1">
    <citation type="journal article" date="2016" name="Gene">
        <title>PacBio SMRT assembly of a complex multi-replicon genome reveals chlorocatechol degradative operon in a region of genome plasticity.</title>
        <authorList>
            <person name="Ricker N."/>
            <person name="Shen S.Y."/>
            <person name="Goordial J."/>
            <person name="Jin S."/>
            <person name="Fulthorpe R.R."/>
        </authorList>
    </citation>
    <scope>NUCLEOTIDE SEQUENCE [LARGE SCALE GENOMIC DNA]</scope>
    <source>
        <strain evidence="10 11">OLGA172</strain>
    </source>
</reference>
<evidence type="ECO:0000256" key="4">
    <source>
        <dbReference type="ARBA" id="ARBA00022741"/>
    </source>
</evidence>
<dbReference type="STRING" id="1804984.AYM40_05650"/>
<keyword evidence="7" id="KW-1278">Translocase</keyword>
<dbReference type="Proteomes" id="UP000076852">
    <property type="component" value="Chromosome 1"/>
</dbReference>
<gene>
    <name evidence="10" type="primary">fliI</name>
    <name evidence="10" type="ORF">AYM40_05650</name>
</gene>
<evidence type="ECO:0000256" key="5">
    <source>
        <dbReference type="ARBA" id="ARBA00022840"/>
    </source>
</evidence>
<dbReference type="Gene3D" id="3.40.50.12240">
    <property type="match status" value="1"/>
</dbReference>
<dbReference type="InterPro" id="IPR020003">
    <property type="entry name" value="ATPase_a/bsu_AS"/>
</dbReference>
<dbReference type="SMART" id="SM00382">
    <property type="entry name" value="AAA"/>
    <property type="match status" value="1"/>
</dbReference>
<dbReference type="EMBL" id="CP014578">
    <property type="protein sequence ID" value="ANB71914.1"/>
    <property type="molecule type" value="Genomic_DNA"/>
</dbReference>